<dbReference type="Proteomes" id="UP000190064">
    <property type="component" value="Unassembled WGS sequence"/>
</dbReference>
<name>A0A1T1HED8_OCELI</name>
<feature type="region of interest" description="Disordered" evidence="1">
    <location>
        <begin position="91"/>
        <end position="118"/>
    </location>
</feature>
<evidence type="ECO:0000313" key="2">
    <source>
        <dbReference type="EMBL" id="OOV88077.1"/>
    </source>
</evidence>
<feature type="compositionally biased region" description="Basic and acidic residues" evidence="1">
    <location>
        <begin position="91"/>
        <end position="100"/>
    </location>
</feature>
<organism evidence="2 3">
    <name type="scientific">Oceanospirillum linum</name>
    <dbReference type="NCBI Taxonomy" id="966"/>
    <lineage>
        <taxon>Bacteria</taxon>
        <taxon>Pseudomonadati</taxon>
        <taxon>Pseudomonadota</taxon>
        <taxon>Gammaproteobacteria</taxon>
        <taxon>Oceanospirillales</taxon>
        <taxon>Oceanospirillaceae</taxon>
        <taxon>Oceanospirillum</taxon>
    </lineage>
</organism>
<reference evidence="2" key="1">
    <citation type="submission" date="2017-02" db="EMBL/GenBank/DDBJ databases">
        <title>Draft Genome Sequence of the Salt Water Bacterium Oceanospirillum linum ATCC 11336.</title>
        <authorList>
            <person name="Trachtenberg A.M."/>
            <person name="Carney J.G."/>
            <person name="Linnane J.D."/>
            <person name="Rheaume B.A."/>
            <person name="Pitts N.L."/>
            <person name="Mykles D.L."/>
            <person name="Maclea K.S."/>
        </authorList>
    </citation>
    <scope>NUCLEOTIDE SEQUENCE [LARGE SCALE GENOMIC DNA]</scope>
    <source>
        <strain evidence="2">ATCC 11336</strain>
    </source>
</reference>
<dbReference type="RefSeq" id="WP_077242486.1">
    <property type="nucleotide sequence ID" value="NZ_FXTS01000001.1"/>
</dbReference>
<evidence type="ECO:0000256" key="1">
    <source>
        <dbReference type="SAM" id="MobiDB-lite"/>
    </source>
</evidence>
<protein>
    <submittedName>
        <fullName evidence="2">Uncharacterized protein</fullName>
    </submittedName>
</protein>
<comment type="caution">
    <text evidence="2">The sequence shown here is derived from an EMBL/GenBank/DDBJ whole genome shotgun (WGS) entry which is preliminary data.</text>
</comment>
<dbReference type="AlphaFoldDB" id="A0A1T1HED8"/>
<sequence>MTQSYINQVFDRFSGELAASDTQAMTLSLRAHLLHEAKRLQDTLNALVVQSELSHPEIFFINTLEHFITCARLERAETLKSSCRSLQADLRRVQSDRKGTTDSASCHRNKPELQQSFA</sequence>
<dbReference type="EMBL" id="MTSD02000001">
    <property type="protein sequence ID" value="OOV88077.1"/>
    <property type="molecule type" value="Genomic_DNA"/>
</dbReference>
<accession>A0A1T1HED8</accession>
<keyword evidence="3" id="KW-1185">Reference proteome</keyword>
<proteinExistence type="predicted"/>
<gene>
    <name evidence="2" type="ORF">BTA35_0200520</name>
</gene>
<feature type="compositionally biased region" description="Polar residues" evidence="1">
    <location>
        <begin position="101"/>
        <end position="118"/>
    </location>
</feature>
<evidence type="ECO:0000313" key="3">
    <source>
        <dbReference type="Proteomes" id="UP000190064"/>
    </source>
</evidence>